<dbReference type="HAMAP" id="MF_00983">
    <property type="entry name" value="PriA"/>
    <property type="match status" value="1"/>
</dbReference>
<evidence type="ECO:0000313" key="16">
    <source>
        <dbReference type="Proteomes" id="UP000196573"/>
    </source>
</evidence>
<evidence type="ECO:0000259" key="13">
    <source>
        <dbReference type="PROSITE" id="PS51192"/>
    </source>
</evidence>
<keyword evidence="7 12" id="KW-0862">Zinc</keyword>
<evidence type="ECO:0000256" key="8">
    <source>
        <dbReference type="ARBA" id="ARBA00022840"/>
    </source>
</evidence>
<dbReference type="GO" id="GO:0016887">
    <property type="term" value="F:ATP hydrolysis activity"/>
    <property type="evidence" value="ECO:0007669"/>
    <property type="project" value="RHEA"/>
</dbReference>
<evidence type="ECO:0000256" key="12">
    <source>
        <dbReference type="HAMAP-Rule" id="MF_00983"/>
    </source>
</evidence>
<evidence type="ECO:0000256" key="10">
    <source>
        <dbReference type="ARBA" id="ARBA00023235"/>
    </source>
</evidence>
<feature type="domain" description="Helicase C-terminal" evidence="14">
    <location>
        <begin position="484"/>
        <end position="645"/>
    </location>
</feature>
<dbReference type="Pfam" id="PF18074">
    <property type="entry name" value="PriA_C"/>
    <property type="match status" value="1"/>
</dbReference>
<proteinExistence type="inferred from homology"/>
<keyword evidence="3 12" id="KW-0479">Metal-binding</keyword>
<protein>
    <recommendedName>
        <fullName evidence="12">Replication restart protein PriA</fullName>
    </recommendedName>
    <alternativeName>
        <fullName evidence="12">ATP-dependent DNA helicase PriA</fullName>
        <ecNumber evidence="12">5.6.2.4</ecNumber>
    </alternativeName>
    <alternativeName>
        <fullName evidence="12">DNA 3'-5' helicase PriA</fullName>
    </alternativeName>
</protein>
<comment type="subunit">
    <text evidence="12">Component of the replication restart primosome.</text>
</comment>
<keyword evidence="16" id="KW-1185">Reference proteome</keyword>
<comment type="similarity">
    <text evidence="12">Belongs to the helicase family. PriA subfamily.</text>
</comment>
<dbReference type="InterPro" id="IPR011545">
    <property type="entry name" value="DEAD/DEAH_box_helicase_dom"/>
</dbReference>
<evidence type="ECO:0000256" key="2">
    <source>
        <dbReference type="ARBA" id="ARBA00022705"/>
    </source>
</evidence>
<comment type="cofactor">
    <cofactor evidence="12">
        <name>Zn(2+)</name>
        <dbReference type="ChEBI" id="CHEBI:29105"/>
    </cofactor>
    <text evidence="12">Binds 2 zinc ions per subunit.</text>
</comment>
<keyword evidence="10 12" id="KW-0413">Isomerase</keyword>
<name>A0A1X7AHF1_9GAMM</name>
<dbReference type="PROSITE" id="PS51194">
    <property type="entry name" value="HELICASE_CTER"/>
    <property type="match status" value="1"/>
</dbReference>
<dbReference type="Pfam" id="PF00271">
    <property type="entry name" value="Helicase_C"/>
    <property type="match status" value="1"/>
</dbReference>
<accession>A0A1X7AHF1</accession>
<dbReference type="SMART" id="SM00490">
    <property type="entry name" value="HELICc"/>
    <property type="match status" value="1"/>
</dbReference>
<evidence type="ECO:0000256" key="3">
    <source>
        <dbReference type="ARBA" id="ARBA00022723"/>
    </source>
</evidence>
<dbReference type="EC" id="5.6.2.4" evidence="12"/>
<dbReference type="Pfam" id="PF17764">
    <property type="entry name" value="PriA_3primeBD"/>
    <property type="match status" value="1"/>
</dbReference>
<sequence>MTDFPAGILRLALPVNLRRLFDYLPPQQVTADQLQPGVRVRVPFGRGNREVVGILIETSTHSEVPSGKLRPASEIIDSTPIVPESVFQLACWTARYYHHPIGDTFMQALPALLRQGYDLSKEVHEFWQPASSLDTTAEQTLMRTRAPKQQEAWALIKKHPDGISGEALRSMGFDRTLLKNLHQRGLTECVERAPGFQMFHENTPLLKSSPLVLNQEQAQALDAITCDQKFSTTLLHGVTGSGKTEVYLQAIAHVLAQKKQALVMIPEIGLTPQTMNRFQERFNVPVVVLHSGLTDRERLNGWLAARRGEAGIVIATRSGIFTPLHTPGIIIVDEEHDLSYKQQDSVRYSARDLALYRGQLENIPVVLGSATPSMETLHNSDTHRYRYLHLQGRAGKAVPPKISLIDTRHQSLQGGLTPDTLSAIKATLDKGQQVLVFLNRRGYAPTLACDDCGWLIDCPNCDAHLTLHRTPLHLHCHHCDYQQGIPYTCPNCQSPELSPVGQGTERTEEILEEMFGHGRHKVDVMRIDRDSMRKKHAFHEMVEKIHKGNPAILVGTQMLAKGHHFPAVTLVVIVNADAGFFSSDFRGAEKTGQLILQVAGRAGRAEHPGHVLIQTGNPEHPQLQTLIQQGYDSFARNILHERQIIGLPPFSYMALINAEAPNAQPVEEFLQVSAQQARELINVNNLGGPEGVVLLGPMPAPMEKRQGRMRWQLLLQANNRKPLHNLLSVLLPVMEQNPLTRRIRWSVDIDPQEMT</sequence>
<evidence type="ECO:0000256" key="1">
    <source>
        <dbReference type="ARBA" id="ARBA00022515"/>
    </source>
</evidence>
<dbReference type="InterPro" id="IPR042115">
    <property type="entry name" value="PriA_3primeBD_sf"/>
</dbReference>
<dbReference type="GO" id="GO:0043138">
    <property type="term" value="F:3'-5' DNA helicase activity"/>
    <property type="evidence" value="ECO:0007669"/>
    <property type="project" value="UniProtKB-EC"/>
</dbReference>
<dbReference type="Pfam" id="PF18319">
    <property type="entry name" value="Zn_ribbon_PriA"/>
    <property type="match status" value="1"/>
</dbReference>
<dbReference type="GO" id="GO:0005524">
    <property type="term" value="F:ATP binding"/>
    <property type="evidence" value="ECO:0007669"/>
    <property type="project" value="UniProtKB-UniRule"/>
</dbReference>
<feature type="binding site" evidence="12">
    <location>
        <position position="476"/>
    </location>
    <ligand>
        <name>Zn(2+)</name>
        <dbReference type="ChEBI" id="CHEBI:29105"/>
        <label>2</label>
    </ligand>
</feature>
<evidence type="ECO:0000256" key="6">
    <source>
        <dbReference type="ARBA" id="ARBA00022806"/>
    </source>
</evidence>
<dbReference type="Proteomes" id="UP000196573">
    <property type="component" value="Unassembled WGS sequence"/>
</dbReference>
<dbReference type="PROSITE" id="PS51192">
    <property type="entry name" value="HELICASE_ATP_BIND_1"/>
    <property type="match status" value="1"/>
</dbReference>
<keyword evidence="4 12" id="KW-0547">Nucleotide-binding</keyword>
<dbReference type="InterPro" id="IPR040498">
    <property type="entry name" value="PriA_CRR"/>
</dbReference>
<evidence type="ECO:0000256" key="11">
    <source>
        <dbReference type="ARBA" id="ARBA00048988"/>
    </source>
</evidence>
<evidence type="ECO:0000256" key="7">
    <source>
        <dbReference type="ARBA" id="ARBA00022833"/>
    </source>
</evidence>
<feature type="binding site" evidence="12">
    <location>
        <position position="452"/>
    </location>
    <ligand>
        <name>Zn(2+)</name>
        <dbReference type="ChEBI" id="CHEBI:29105"/>
        <label>1</label>
    </ligand>
</feature>
<feature type="binding site" evidence="12">
    <location>
        <position position="492"/>
    </location>
    <ligand>
        <name>Zn(2+)</name>
        <dbReference type="ChEBI" id="CHEBI:29105"/>
        <label>1</label>
    </ligand>
</feature>
<dbReference type="PANTHER" id="PTHR30580">
    <property type="entry name" value="PRIMOSOMAL PROTEIN N"/>
    <property type="match status" value="1"/>
</dbReference>
<dbReference type="InterPro" id="IPR027417">
    <property type="entry name" value="P-loop_NTPase"/>
</dbReference>
<dbReference type="PANTHER" id="PTHR30580:SF0">
    <property type="entry name" value="PRIMOSOMAL PROTEIN N"/>
    <property type="match status" value="1"/>
</dbReference>
<gene>
    <name evidence="12 15" type="primary">priA</name>
    <name evidence="15" type="ORF">EHSB41UT_00571</name>
</gene>
<dbReference type="NCBIfam" id="TIGR00595">
    <property type="entry name" value="priA"/>
    <property type="match status" value="1"/>
</dbReference>
<dbReference type="InterPro" id="IPR001650">
    <property type="entry name" value="Helicase_C-like"/>
</dbReference>
<comment type="catalytic activity">
    <reaction evidence="12">
        <text>Couples ATP hydrolysis with the unwinding of duplex DNA by translocating in the 3'-5' direction.</text>
        <dbReference type="EC" id="5.6.2.4"/>
    </reaction>
</comment>
<dbReference type="GO" id="GO:0003677">
    <property type="term" value="F:DNA binding"/>
    <property type="evidence" value="ECO:0007669"/>
    <property type="project" value="UniProtKB-UniRule"/>
</dbReference>
<feature type="binding site" evidence="12">
    <location>
        <position position="449"/>
    </location>
    <ligand>
        <name>Zn(2+)</name>
        <dbReference type="ChEBI" id="CHEBI:29105"/>
        <label>1</label>
    </ligand>
</feature>
<dbReference type="FunFam" id="3.40.1440.60:FF:000001">
    <property type="entry name" value="Primosomal protein N"/>
    <property type="match status" value="1"/>
</dbReference>
<evidence type="ECO:0000313" key="15">
    <source>
        <dbReference type="EMBL" id="SMA35884.1"/>
    </source>
</evidence>
<dbReference type="NCBIfam" id="NF004067">
    <property type="entry name" value="PRK05580.1-4"/>
    <property type="match status" value="1"/>
</dbReference>
<evidence type="ECO:0000259" key="14">
    <source>
        <dbReference type="PROSITE" id="PS51194"/>
    </source>
</evidence>
<organism evidence="15 16">
    <name type="scientific">Parendozoicomonas haliclonae</name>
    <dbReference type="NCBI Taxonomy" id="1960125"/>
    <lineage>
        <taxon>Bacteria</taxon>
        <taxon>Pseudomonadati</taxon>
        <taxon>Pseudomonadota</taxon>
        <taxon>Gammaproteobacteria</taxon>
        <taxon>Oceanospirillales</taxon>
        <taxon>Endozoicomonadaceae</taxon>
        <taxon>Parendozoicomonas</taxon>
    </lineage>
</organism>
<feature type="binding site" evidence="12">
    <location>
        <position position="458"/>
    </location>
    <ligand>
        <name>Zn(2+)</name>
        <dbReference type="ChEBI" id="CHEBI:29105"/>
        <label>2</label>
    </ligand>
</feature>
<dbReference type="InterPro" id="IPR014001">
    <property type="entry name" value="Helicase_ATP-bd"/>
</dbReference>
<evidence type="ECO:0000256" key="5">
    <source>
        <dbReference type="ARBA" id="ARBA00022801"/>
    </source>
</evidence>
<dbReference type="GO" id="GO:0008270">
    <property type="term" value="F:zinc ion binding"/>
    <property type="evidence" value="ECO:0007669"/>
    <property type="project" value="UniProtKB-UniRule"/>
</dbReference>
<dbReference type="Gene3D" id="3.40.1440.60">
    <property type="entry name" value="PriA, 3(prime) DNA-binding domain"/>
    <property type="match status" value="1"/>
</dbReference>
<dbReference type="GO" id="GO:0006310">
    <property type="term" value="P:DNA recombination"/>
    <property type="evidence" value="ECO:0007669"/>
    <property type="project" value="InterPro"/>
</dbReference>
<evidence type="ECO:0000256" key="4">
    <source>
        <dbReference type="ARBA" id="ARBA00022741"/>
    </source>
</evidence>
<keyword evidence="2 12" id="KW-0235">DNA replication</keyword>
<comment type="function">
    <text evidence="12">Initiates the restart of stalled replication forks, which reloads the replicative helicase on sites other than the origin of replication. Recognizes and binds to abandoned replication forks and remodels them to uncover a helicase loading site. Promotes assembly of the primosome at these replication forks.</text>
</comment>
<dbReference type="InterPro" id="IPR041236">
    <property type="entry name" value="PriA_C"/>
</dbReference>
<dbReference type="OrthoDB" id="9759544at2"/>
<dbReference type="RefSeq" id="WP_087106662.1">
    <property type="nucleotide sequence ID" value="NZ_CBCSCN010000004.1"/>
</dbReference>
<dbReference type="GO" id="GO:0006270">
    <property type="term" value="P:DNA replication initiation"/>
    <property type="evidence" value="ECO:0007669"/>
    <property type="project" value="TreeGrafter"/>
</dbReference>
<keyword evidence="9 12" id="KW-0238">DNA-binding</keyword>
<dbReference type="Pfam" id="PF00270">
    <property type="entry name" value="DEAD"/>
    <property type="match status" value="1"/>
</dbReference>
<dbReference type="EMBL" id="FWPT01000001">
    <property type="protein sequence ID" value="SMA35884.1"/>
    <property type="molecule type" value="Genomic_DNA"/>
</dbReference>
<dbReference type="Gene3D" id="3.40.50.300">
    <property type="entry name" value="P-loop containing nucleotide triphosphate hydrolases"/>
    <property type="match status" value="2"/>
</dbReference>
<dbReference type="SMART" id="SM00487">
    <property type="entry name" value="DEXDc"/>
    <property type="match status" value="1"/>
</dbReference>
<feature type="binding site" evidence="12">
    <location>
        <position position="461"/>
    </location>
    <ligand>
        <name>Zn(2+)</name>
        <dbReference type="ChEBI" id="CHEBI:29105"/>
        <label>2</label>
    </ligand>
</feature>
<feature type="binding site" evidence="12">
    <location>
        <position position="479"/>
    </location>
    <ligand>
        <name>Zn(2+)</name>
        <dbReference type="ChEBI" id="CHEBI:29105"/>
        <label>2</label>
    </ligand>
</feature>
<evidence type="ECO:0000256" key="9">
    <source>
        <dbReference type="ARBA" id="ARBA00023125"/>
    </source>
</evidence>
<dbReference type="InterPro" id="IPR005259">
    <property type="entry name" value="PriA"/>
</dbReference>
<feature type="binding site" evidence="12">
    <location>
        <position position="489"/>
    </location>
    <ligand>
        <name>Zn(2+)</name>
        <dbReference type="ChEBI" id="CHEBI:29105"/>
        <label>1</label>
    </ligand>
</feature>
<dbReference type="NCBIfam" id="NF004065">
    <property type="entry name" value="PRK05580.1-1"/>
    <property type="match status" value="1"/>
</dbReference>
<feature type="domain" description="Helicase ATP-binding" evidence="13">
    <location>
        <begin position="224"/>
        <end position="390"/>
    </location>
</feature>
<dbReference type="CDD" id="cd18804">
    <property type="entry name" value="SF2_C_priA"/>
    <property type="match status" value="1"/>
</dbReference>
<keyword evidence="6 12" id="KW-0347">Helicase</keyword>
<dbReference type="InterPro" id="IPR041222">
    <property type="entry name" value="PriA_3primeBD"/>
</dbReference>
<dbReference type="CDD" id="cd17929">
    <property type="entry name" value="DEXHc_priA"/>
    <property type="match status" value="1"/>
</dbReference>
<dbReference type="GO" id="GO:1990077">
    <property type="term" value="C:primosome complex"/>
    <property type="evidence" value="ECO:0007669"/>
    <property type="project" value="UniProtKB-UniRule"/>
</dbReference>
<dbReference type="FunFam" id="3.40.50.300:FF:000489">
    <property type="entry name" value="Primosome assembly protein PriA"/>
    <property type="match status" value="1"/>
</dbReference>
<dbReference type="GO" id="GO:0006269">
    <property type="term" value="P:DNA replication, synthesis of primer"/>
    <property type="evidence" value="ECO:0007669"/>
    <property type="project" value="UniProtKB-KW"/>
</dbReference>
<keyword evidence="8 12" id="KW-0067">ATP-binding</keyword>
<comment type="catalytic activity">
    <reaction evidence="11 12">
        <text>ATP + H2O = ADP + phosphate + H(+)</text>
        <dbReference type="Rhea" id="RHEA:13065"/>
        <dbReference type="ChEBI" id="CHEBI:15377"/>
        <dbReference type="ChEBI" id="CHEBI:15378"/>
        <dbReference type="ChEBI" id="CHEBI:30616"/>
        <dbReference type="ChEBI" id="CHEBI:43474"/>
        <dbReference type="ChEBI" id="CHEBI:456216"/>
        <dbReference type="EC" id="5.6.2.4"/>
    </reaction>
</comment>
<dbReference type="AlphaFoldDB" id="A0A1X7AHF1"/>
<dbReference type="SUPFAM" id="SSF52540">
    <property type="entry name" value="P-loop containing nucleoside triphosphate hydrolases"/>
    <property type="match status" value="2"/>
</dbReference>
<dbReference type="GO" id="GO:0006302">
    <property type="term" value="P:double-strand break repair"/>
    <property type="evidence" value="ECO:0007669"/>
    <property type="project" value="InterPro"/>
</dbReference>
<keyword evidence="1 12" id="KW-0639">Primosome</keyword>
<reference evidence="15 16" key="1">
    <citation type="submission" date="2017-03" db="EMBL/GenBank/DDBJ databases">
        <authorList>
            <person name="Afonso C.L."/>
            <person name="Miller P.J."/>
            <person name="Scott M.A."/>
            <person name="Spackman E."/>
            <person name="Goraichik I."/>
            <person name="Dimitrov K.M."/>
            <person name="Suarez D.L."/>
            <person name="Swayne D.E."/>
        </authorList>
    </citation>
    <scope>NUCLEOTIDE SEQUENCE [LARGE SCALE GENOMIC DNA]</scope>
    <source>
        <strain evidence="15">SB41UT1</strain>
    </source>
</reference>
<keyword evidence="5 12" id="KW-0378">Hydrolase</keyword>